<reference evidence="2 3" key="1">
    <citation type="submission" date="2018-05" db="EMBL/GenBank/DDBJ databases">
        <title>Reference genomes for bee gut microbiota database.</title>
        <authorList>
            <person name="Ellegaard K.M."/>
        </authorList>
    </citation>
    <scope>NUCLEOTIDE SEQUENCE [LARGE SCALE GENOMIC DNA]</scope>
    <source>
        <strain evidence="2 3">ESL0177</strain>
    </source>
</reference>
<evidence type="ECO:0000256" key="1">
    <source>
        <dbReference type="SAM" id="Coils"/>
    </source>
</evidence>
<dbReference type="EMBL" id="QGLP01000004">
    <property type="protein sequence ID" value="PXZ05856.1"/>
    <property type="molecule type" value="Genomic_DNA"/>
</dbReference>
<organism evidence="2 3">
    <name type="scientific">Gilliamella apicola</name>
    <dbReference type="NCBI Taxonomy" id="1196095"/>
    <lineage>
        <taxon>Bacteria</taxon>
        <taxon>Pseudomonadati</taxon>
        <taxon>Pseudomonadota</taxon>
        <taxon>Gammaproteobacteria</taxon>
        <taxon>Orbales</taxon>
        <taxon>Orbaceae</taxon>
        <taxon>Gilliamella</taxon>
    </lineage>
</organism>
<evidence type="ECO:0000313" key="2">
    <source>
        <dbReference type="EMBL" id="PXZ05856.1"/>
    </source>
</evidence>
<dbReference type="RefSeq" id="WP_110422952.1">
    <property type="nucleotide sequence ID" value="NZ_QGLP01000004.1"/>
</dbReference>
<dbReference type="Proteomes" id="UP000247483">
    <property type="component" value="Unassembled WGS sequence"/>
</dbReference>
<sequence length="383" mass="43387">MSSQVISYVDRAVQLLNKIGIIIKPQADAPILKLLDNVAEIDKNRVITIARTLQQQSAFNQVVREQIDGVEVSQRYTQIVNHFDSIRTDMEKMLGWLDDGKLDFFERIKIGWMKLQRGSIPDRFNLIKKTYLQVSQETGNQIEREHTILNAYQDFRFGLKQAQIIAQELVQIATDRLEECKAKLASAIADVDNFNEDDHVAKARLELIRDEALRNVQQEDSRYQIILDLANNLTVSYNSAEAVFARIQQTTSVKERVYQQSVSFFSTNEIVFTALSASITSLTGLSESTKTLEAMKDGMNKGIESIASAGNKQLEESLRAGYGSTIKADSLRALVEAIVNYQESSQQLIAELRNESIDNAKEIERIVEDGKQRFNNIIFKVNN</sequence>
<protein>
    <submittedName>
        <fullName evidence="2">Merozoite surface protein 3b</fullName>
    </submittedName>
</protein>
<name>A0A2V4E4Q8_9GAMM</name>
<dbReference type="AlphaFoldDB" id="A0A2V4E4Q8"/>
<keyword evidence="1" id="KW-0175">Coiled coil</keyword>
<proteinExistence type="predicted"/>
<accession>A0A2V4E4Q8</accession>
<feature type="coiled-coil region" evidence="1">
    <location>
        <begin position="170"/>
        <end position="197"/>
    </location>
</feature>
<comment type="caution">
    <text evidence="2">The sequence shown here is derived from an EMBL/GenBank/DDBJ whole genome shotgun (WGS) entry which is preliminary data.</text>
</comment>
<keyword evidence="2" id="KW-0477">Merozoite</keyword>
<gene>
    <name evidence="2" type="ORF">DKK79_04105</name>
</gene>
<evidence type="ECO:0000313" key="3">
    <source>
        <dbReference type="Proteomes" id="UP000247483"/>
    </source>
</evidence>